<evidence type="ECO:0000256" key="4">
    <source>
        <dbReference type="ARBA" id="ARBA00023136"/>
    </source>
</evidence>
<dbReference type="PROSITE" id="PS50929">
    <property type="entry name" value="ABC_TM1F"/>
    <property type="match status" value="1"/>
</dbReference>
<dbReference type="RefSeq" id="WP_117317763.1">
    <property type="nucleotide sequence ID" value="NZ_CP031769.1"/>
</dbReference>
<feature type="domain" description="ABC transmembrane type-1" evidence="6">
    <location>
        <begin position="27"/>
        <end position="307"/>
    </location>
</feature>
<keyword evidence="2 5" id="KW-0812">Transmembrane</keyword>
<keyword evidence="7" id="KW-0547">Nucleotide-binding</keyword>
<dbReference type="GO" id="GO:0015421">
    <property type="term" value="F:ABC-type oligopeptide transporter activity"/>
    <property type="evidence" value="ECO:0007669"/>
    <property type="project" value="TreeGrafter"/>
</dbReference>
<dbReference type="Pfam" id="PF00664">
    <property type="entry name" value="ABC_membrane"/>
    <property type="match status" value="1"/>
</dbReference>
<dbReference type="Proteomes" id="UP000262073">
    <property type="component" value="Chromosome"/>
</dbReference>
<keyword evidence="4 5" id="KW-0472">Membrane</keyword>
<dbReference type="Gene3D" id="1.20.1560.10">
    <property type="entry name" value="ABC transporter type 1, transmembrane domain"/>
    <property type="match status" value="1"/>
</dbReference>
<keyword evidence="8" id="KW-1185">Reference proteome</keyword>
<evidence type="ECO:0000256" key="1">
    <source>
        <dbReference type="ARBA" id="ARBA00004651"/>
    </source>
</evidence>
<dbReference type="KEGG" id="salm:D0Y50_15240"/>
<proteinExistence type="predicted"/>
<accession>A0A346NPY7</accession>
<evidence type="ECO:0000313" key="8">
    <source>
        <dbReference type="Proteomes" id="UP000262073"/>
    </source>
</evidence>
<dbReference type="EMBL" id="CP031769">
    <property type="protein sequence ID" value="AXR07594.1"/>
    <property type="molecule type" value="Genomic_DNA"/>
</dbReference>
<evidence type="ECO:0000259" key="6">
    <source>
        <dbReference type="PROSITE" id="PS50929"/>
    </source>
</evidence>
<dbReference type="PANTHER" id="PTHR43394:SF4">
    <property type="entry name" value="TOXIN SECRETION ABC TRANSPORTER ATP-BINDING PROTEIN"/>
    <property type="match status" value="1"/>
</dbReference>
<dbReference type="GO" id="GO:0005886">
    <property type="term" value="C:plasma membrane"/>
    <property type="evidence" value="ECO:0007669"/>
    <property type="project" value="UniProtKB-SubCell"/>
</dbReference>
<evidence type="ECO:0000256" key="2">
    <source>
        <dbReference type="ARBA" id="ARBA00022692"/>
    </source>
</evidence>
<dbReference type="SUPFAM" id="SSF90123">
    <property type="entry name" value="ABC transporter transmembrane region"/>
    <property type="match status" value="1"/>
</dbReference>
<keyword evidence="7" id="KW-0067">ATP-binding</keyword>
<feature type="transmembrane region" description="Helical" evidence="5">
    <location>
        <begin position="163"/>
        <end position="182"/>
    </location>
</feature>
<dbReference type="InterPro" id="IPR011527">
    <property type="entry name" value="ABC1_TM_dom"/>
</dbReference>
<dbReference type="SUPFAM" id="SSF52540">
    <property type="entry name" value="P-loop containing nucleoside triphosphate hydrolases"/>
    <property type="match status" value="1"/>
</dbReference>
<feature type="transmembrane region" description="Helical" evidence="5">
    <location>
        <begin position="278"/>
        <end position="298"/>
    </location>
</feature>
<sequence length="558" mass="62076">MAGNINLAQTRSMLFSLLQPDRQFFGAAVVYGVAISLLTLAVPLAVQTLINSVINIGSTRAVLILAGVLFIILLVSAVFSALRMRVMEYYERRVYARLTSQLSQKTLFAPHSFFEGRRNTTIVQRYFDIMTLQKNIPSLMIDGFAVVLQMLVGFTLVSFYHPAFFAFNACILLAMLAVWKIWGAKAKASAIKLSQTKYDAAKWLSDTAAAHEFFKSSRHLDYAGKETQEHIQNYLGAHRSHFRYTFTQSIMFLLIYALASALLLGLGGYLVVLGQLSIGQLVAAELIMSAVFIGIARFSMYLKLYYELYGAAEKLSSALNIPQEPSLDTRFRIPVGPALGFEQVRLSHRHESCVVNLTLSAGTKCYIYNDKSWLQRQLIALLKRYDKPQHGMVTIGDHSVFDYDALELRQAVAVVDRSLVVECTIEDYLLMSAPEAGFAQIHLVLDEVGLSEVITALPEGLNSRLSALGSPLQPLEFLLLKLAAAILAQSPVIILNQHFDAIPQAVRLRMLSRIESLPATVLYFTNAPDPDCFDAIMKLNDMATIELLRNQEAPDANQ</sequence>
<evidence type="ECO:0000313" key="7">
    <source>
        <dbReference type="EMBL" id="AXR07594.1"/>
    </source>
</evidence>
<dbReference type="InterPro" id="IPR036640">
    <property type="entry name" value="ABC1_TM_sf"/>
</dbReference>
<comment type="subcellular location">
    <subcellularLocation>
        <location evidence="1">Cell membrane</location>
        <topology evidence="1">Multi-pass membrane protein</topology>
    </subcellularLocation>
</comment>
<keyword evidence="3 5" id="KW-1133">Transmembrane helix</keyword>
<dbReference type="OrthoDB" id="311344at2"/>
<dbReference type="InterPro" id="IPR027417">
    <property type="entry name" value="P-loop_NTPase"/>
</dbReference>
<feature type="transmembrane region" description="Helical" evidence="5">
    <location>
        <begin position="250"/>
        <end position="272"/>
    </location>
</feature>
<feature type="transmembrane region" description="Helical" evidence="5">
    <location>
        <begin position="62"/>
        <end position="82"/>
    </location>
</feature>
<name>A0A346NPY7_9ALTE</name>
<dbReference type="InterPro" id="IPR039421">
    <property type="entry name" value="Type_1_exporter"/>
</dbReference>
<evidence type="ECO:0000256" key="5">
    <source>
        <dbReference type="SAM" id="Phobius"/>
    </source>
</evidence>
<feature type="transmembrane region" description="Helical" evidence="5">
    <location>
        <begin position="139"/>
        <end position="157"/>
    </location>
</feature>
<dbReference type="GO" id="GO:0005524">
    <property type="term" value="F:ATP binding"/>
    <property type="evidence" value="ECO:0007669"/>
    <property type="project" value="UniProtKB-KW"/>
</dbReference>
<evidence type="ECO:0000256" key="3">
    <source>
        <dbReference type="ARBA" id="ARBA00022989"/>
    </source>
</evidence>
<dbReference type="Gene3D" id="3.40.50.300">
    <property type="entry name" value="P-loop containing nucleotide triphosphate hydrolases"/>
    <property type="match status" value="1"/>
</dbReference>
<reference evidence="7 8" key="1">
    <citation type="submission" date="2018-08" db="EMBL/GenBank/DDBJ databases">
        <title>Salinimonas sediminis sp. nov., a piezophilic bacterium isolated from a deep-sea sediment sample from the New Britain Trench.</title>
        <authorList>
            <person name="Cao J."/>
        </authorList>
    </citation>
    <scope>NUCLEOTIDE SEQUENCE [LARGE SCALE GENOMIC DNA]</scope>
    <source>
        <strain evidence="7 8">N102</strain>
    </source>
</reference>
<dbReference type="PANTHER" id="PTHR43394">
    <property type="entry name" value="ATP-DEPENDENT PERMEASE MDL1, MITOCHONDRIAL"/>
    <property type="match status" value="1"/>
</dbReference>
<feature type="transmembrane region" description="Helical" evidence="5">
    <location>
        <begin position="24"/>
        <end position="50"/>
    </location>
</feature>
<protein>
    <submittedName>
        <fullName evidence="7">ABC transporter ATP-binding protein</fullName>
    </submittedName>
</protein>
<dbReference type="AlphaFoldDB" id="A0A346NPY7"/>
<gene>
    <name evidence="7" type="ORF">D0Y50_15240</name>
</gene>
<organism evidence="7 8">
    <name type="scientific">Salinimonas sediminis</name>
    <dbReference type="NCBI Taxonomy" id="2303538"/>
    <lineage>
        <taxon>Bacteria</taxon>
        <taxon>Pseudomonadati</taxon>
        <taxon>Pseudomonadota</taxon>
        <taxon>Gammaproteobacteria</taxon>
        <taxon>Alteromonadales</taxon>
        <taxon>Alteromonadaceae</taxon>
        <taxon>Alteromonas/Salinimonas group</taxon>
        <taxon>Salinimonas</taxon>
    </lineage>
</organism>